<evidence type="ECO:0000256" key="2">
    <source>
        <dbReference type="ARBA" id="ARBA00022679"/>
    </source>
</evidence>
<dbReference type="InterPro" id="IPR003169">
    <property type="entry name" value="GYF"/>
</dbReference>
<keyword evidence="3" id="KW-0949">S-adenosyl-L-methionine</keyword>
<feature type="region of interest" description="Disordered" evidence="5">
    <location>
        <begin position="50"/>
        <end position="69"/>
    </location>
</feature>
<dbReference type="InterPro" id="IPR035445">
    <property type="entry name" value="GYF-like_dom_sf"/>
</dbReference>
<evidence type="ECO:0000313" key="8">
    <source>
        <dbReference type="EMBL" id="KAF4662149.1"/>
    </source>
</evidence>
<evidence type="ECO:0000259" key="7">
    <source>
        <dbReference type="PROSITE" id="PS50829"/>
    </source>
</evidence>
<dbReference type="Pfam" id="PF05958">
    <property type="entry name" value="tRNA_U5-meth_tr"/>
    <property type="match status" value="1"/>
</dbReference>
<keyword evidence="1" id="KW-0489">Methyltransferase</keyword>
<dbReference type="GO" id="GO:0032259">
    <property type="term" value="P:methylation"/>
    <property type="evidence" value="ECO:0007669"/>
    <property type="project" value="UniProtKB-KW"/>
</dbReference>
<dbReference type="Gene3D" id="3.40.50.150">
    <property type="entry name" value="Vaccinia Virus protein VP39"/>
    <property type="match status" value="1"/>
</dbReference>
<dbReference type="SUPFAM" id="SSF55277">
    <property type="entry name" value="GYF domain"/>
    <property type="match status" value="1"/>
</dbReference>
<feature type="compositionally biased region" description="Low complexity" evidence="5">
    <location>
        <begin position="303"/>
        <end position="319"/>
    </location>
</feature>
<dbReference type="InterPro" id="IPR029063">
    <property type="entry name" value="SAM-dependent_MTases_sf"/>
</dbReference>
<dbReference type="PANTHER" id="PTHR46438:SF2">
    <property type="entry name" value="ALPHA_BETA-HYDROLASES SUPERFAMILY PROTEIN"/>
    <property type="match status" value="1"/>
</dbReference>
<feature type="transmembrane region" description="Helical" evidence="6">
    <location>
        <begin position="841"/>
        <end position="859"/>
    </location>
</feature>
<sequence length="1184" mass="130490">MGQDQSSPSDASSGTQTNGDTSSEPSKAPPAAAPAAKQQGPSYQATLAALQQTQQAPSRAAEASSSGETFHRLTEAELDKLVYAQKNDDIDIYDTSINRELKALLLSINDNSTSTGSRSAASATALGGGRGQRKELSANAAEFIPGQFYGSSSMSSSAAAAARAVATQQEMRAQAERDYEEWTKKNAAKQEEIAKKLSLQQRVEAITRASNAIPAGHKLWRYKDPRGVERGPFTFGEMRNWYEKGYFTHDLEITIREGGPFIRLGELYGPGHQPFSTKLSEAQVIVTCAALISSRARRTAQGPATSSAPRSARQASAFSMPTSARQGWGDELTTAQIEAYLADEVSITVYNAHLQRKVGIVTSALRAYLKSYHRDGSDDHAEATSFLWPEETKEGVGILECAKRSCMGVLERLPYLMEVTWGVATLKGFGDCCHVRRKPRPSEESTMEKVTVLRSEAFHYRCLCVLHIVPGTGGDLVLGELVGREEAVRETSKLLSRVYHPVIVQCMPQIRKHLAGVEGKVSIILCSNAGEMLITVHLENGVAETVSEGSLQAAVQSSSAELKRVVVDVIVNGKRSRLASTTSAAGCNGALSRSSDELCHGRSSERDSRRSRKTRDAFVTEYYHLGDLHSDIRLRFKDGFRAVANSAVESRKLNWMVRTAIKCLFLLPVRGRRQLLEIPRSTSLYAVALGNLFDDSVCVVEGHKGKVAAAWGKLRLNSLVGKVKIVRGCPSSKIEVLRGHEFDMAVVTVETSGIGDEVRSYLSTVPCIMYISEYTAAVRRDIRLLSISHRVLDLGLFDFLPFDEVIECCVVMLRRDLMNSVIYGWITAPILLYFAGLLPRVAFAMLVGFIGFLWLWFIPKYKMEKNLERGGDWRPSTKREGKYVDVDGYKTHVYEIVPDLVECKGAIVLIAGVGSDGTFFPRDEILNRLQNEGYQLLLIDLWGRGFSDCPQSGRYDASRYSKQIMTVVDKLVPSDRPVYLLGMSLGGCVVVHCAAANPGRINGVLAICPAGCGLGKLEEWFLPIIKKARSPFSDILGVLAEVISYELFFDPEKFPKIHENTMIDWMYNPAFFRAYTNTLKDFPLEDGLIRYLPEVKCPVRVLLAGDDGTVDTPKVAHFLDTLEGSMKLSYRIIPKQPHDLVLTAPNEVTDEMLQLSSFLKAVMCRVVEDEKLEILLSCVVLAIS</sequence>
<keyword evidence="6" id="KW-0812">Transmembrane</keyword>
<gene>
    <name evidence="8" type="ORF">FOL46_005424</name>
</gene>
<dbReference type="GO" id="GO:0006396">
    <property type="term" value="P:RNA processing"/>
    <property type="evidence" value="ECO:0007669"/>
    <property type="project" value="InterPro"/>
</dbReference>
<evidence type="ECO:0000256" key="1">
    <source>
        <dbReference type="ARBA" id="ARBA00022603"/>
    </source>
</evidence>
<dbReference type="GO" id="GO:0008173">
    <property type="term" value="F:RNA methyltransferase activity"/>
    <property type="evidence" value="ECO:0007669"/>
    <property type="project" value="InterPro"/>
</dbReference>
<dbReference type="Pfam" id="PF02213">
    <property type="entry name" value="GYF"/>
    <property type="match status" value="1"/>
</dbReference>
<feature type="compositionally biased region" description="Polar residues" evidence="5">
    <location>
        <begin position="1"/>
        <end position="25"/>
    </location>
</feature>
<reference evidence="8 9" key="1">
    <citation type="submission" date="2020-04" db="EMBL/GenBank/DDBJ databases">
        <title>Perkinsus olseni comparative genomics.</title>
        <authorList>
            <person name="Bogema D.R."/>
        </authorList>
    </citation>
    <scope>NUCLEOTIDE SEQUENCE [LARGE SCALE GENOMIC DNA]</scope>
    <source>
        <strain evidence="8">ATCC PRA-31</strain>
    </source>
</reference>
<dbReference type="EMBL" id="JABANN010000329">
    <property type="protein sequence ID" value="KAF4662149.1"/>
    <property type="molecule type" value="Genomic_DNA"/>
</dbReference>
<dbReference type="Gene3D" id="3.40.50.1820">
    <property type="entry name" value="alpha/beta hydrolase"/>
    <property type="match status" value="1"/>
</dbReference>
<feature type="compositionally biased region" description="Basic and acidic residues" evidence="5">
    <location>
        <begin position="594"/>
        <end position="612"/>
    </location>
</feature>
<evidence type="ECO:0000256" key="4">
    <source>
        <dbReference type="SAM" id="Coils"/>
    </source>
</evidence>
<keyword evidence="6" id="KW-1133">Transmembrane helix</keyword>
<proteinExistence type="predicted"/>
<feature type="region of interest" description="Disordered" evidence="5">
    <location>
        <begin position="1"/>
        <end position="44"/>
    </location>
</feature>
<comment type="caution">
    <text evidence="8">The sequence shown here is derived from an EMBL/GenBank/DDBJ whole genome shotgun (WGS) entry which is preliminary data.</text>
</comment>
<dbReference type="InterPro" id="IPR022742">
    <property type="entry name" value="Hydrolase_4"/>
</dbReference>
<feature type="transmembrane region" description="Helical" evidence="6">
    <location>
        <begin position="817"/>
        <end position="835"/>
    </location>
</feature>
<feature type="compositionally biased region" description="Low complexity" evidence="5">
    <location>
        <begin position="112"/>
        <end position="125"/>
    </location>
</feature>
<evidence type="ECO:0000256" key="3">
    <source>
        <dbReference type="ARBA" id="ARBA00022691"/>
    </source>
</evidence>
<feature type="region of interest" description="Disordered" evidence="5">
    <location>
        <begin position="110"/>
        <end position="132"/>
    </location>
</feature>
<dbReference type="SMART" id="SM00444">
    <property type="entry name" value="GYF"/>
    <property type="match status" value="1"/>
</dbReference>
<evidence type="ECO:0000256" key="6">
    <source>
        <dbReference type="SAM" id="Phobius"/>
    </source>
</evidence>
<dbReference type="Pfam" id="PF12146">
    <property type="entry name" value="Hydrolase_4"/>
    <property type="match status" value="1"/>
</dbReference>
<dbReference type="InterPro" id="IPR029058">
    <property type="entry name" value="AB_hydrolase_fold"/>
</dbReference>
<dbReference type="PROSITE" id="PS50829">
    <property type="entry name" value="GYF"/>
    <property type="match status" value="1"/>
</dbReference>
<dbReference type="Proteomes" id="UP000572268">
    <property type="component" value="Unassembled WGS sequence"/>
</dbReference>
<feature type="region of interest" description="Disordered" evidence="5">
    <location>
        <begin position="299"/>
        <end position="325"/>
    </location>
</feature>
<dbReference type="Gene3D" id="3.30.1490.40">
    <property type="match status" value="1"/>
</dbReference>
<name>A0A7J6LS89_PEROL</name>
<organism evidence="8 9">
    <name type="scientific">Perkinsus olseni</name>
    <name type="common">Perkinsus atlanticus</name>
    <dbReference type="NCBI Taxonomy" id="32597"/>
    <lineage>
        <taxon>Eukaryota</taxon>
        <taxon>Sar</taxon>
        <taxon>Alveolata</taxon>
        <taxon>Perkinsozoa</taxon>
        <taxon>Perkinsea</taxon>
        <taxon>Perkinsida</taxon>
        <taxon>Perkinsidae</taxon>
        <taxon>Perkinsus</taxon>
    </lineage>
</organism>
<protein>
    <recommendedName>
        <fullName evidence="7">GYF domain-containing protein</fullName>
    </recommendedName>
</protein>
<dbReference type="InterPro" id="IPR010280">
    <property type="entry name" value="U5_MeTrfase_fam"/>
</dbReference>
<dbReference type="PANTHER" id="PTHR46438">
    <property type="entry name" value="ALPHA/BETA-HYDROLASES SUPERFAMILY PROTEIN"/>
    <property type="match status" value="1"/>
</dbReference>
<keyword evidence="4" id="KW-0175">Coiled coil</keyword>
<feature type="coiled-coil region" evidence="4">
    <location>
        <begin position="165"/>
        <end position="192"/>
    </location>
</feature>
<feature type="region of interest" description="Disordered" evidence="5">
    <location>
        <begin position="591"/>
        <end position="612"/>
    </location>
</feature>
<accession>A0A7J6LS89</accession>
<evidence type="ECO:0000256" key="5">
    <source>
        <dbReference type="SAM" id="MobiDB-lite"/>
    </source>
</evidence>
<keyword evidence="6" id="KW-0472">Membrane</keyword>
<evidence type="ECO:0000313" key="9">
    <source>
        <dbReference type="Proteomes" id="UP000572268"/>
    </source>
</evidence>
<dbReference type="SUPFAM" id="SSF53474">
    <property type="entry name" value="alpha/beta-Hydrolases"/>
    <property type="match status" value="1"/>
</dbReference>
<keyword evidence="2" id="KW-0808">Transferase</keyword>
<dbReference type="AlphaFoldDB" id="A0A7J6LS89"/>
<feature type="domain" description="GYF" evidence="7">
    <location>
        <begin position="217"/>
        <end position="265"/>
    </location>
</feature>